<keyword evidence="6" id="KW-1185">Reference proteome</keyword>
<reference evidence="5" key="1">
    <citation type="submission" date="2020-09" db="EMBL/GenBank/DDBJ databases">
        <title>Pelagicoccus enzymogenes sp. nov. with an EPS production, isolated from marine sediment.</title>
        <authorList>
            <person name="Feng X."/>
        </authorList>
    </citation>
    <scope>NUCLEOTIDE SEQUENCE</scope>
    <source>
        <strain evidence="5">NFK12</strain>
    </source>
</reference>
<feature type="lipid moiety-binding region" description="S-diacylglycerol cysteine" evidence="3">
    <location>
        <position position="20"/>
    </location>
</feature>
<dbReference type="Proteomes" id="UP000622317">
    <property type="component" value="Unassembled WGS sequence"/>
</dbReference>
<accession>A0A927F748</accession>
<dbReference type="PANTHER" id="PTHR10612:SF34">
    <property type="entry name" value="APOLIPOPROTEIN D"/>
    <property type="match status" value="1"/>
</dbReference>
<dbReference type="InterPro" id="IPR012674">
    <property type="entry name" value="Calycin"/>
</dbReference>
<gene>
    <name evidence="5" type="ORF">IEN85_05460</name>
</gene>
<dbReference type="Pfam" id="PF08212">
    <property type="entry name" value="Lipocalin_2"/>
    <property type="match status" value="1"/>
</dbReference>
<name>A0A927F748_9BACT</name>
<dbReference type="GO" id="GO:0006950">
    <property type="term" value="P:response to stress"/>
    <property type="evidence" value="ECO:0007669"/>
    <property type="project" value="UniProtKB-ARBA"/>
</dbReference>
<evidence type="ECO:0000313" key="5">
    <source>
        <dbReference type="EMBL" id="MBD5778931.1"/>
    </source>
</evidence>
<feature type="domain" description="Lipocalin/cytosolic fatty-acid binding" evidence="4">
    <location>
        <begin position="36"/>
        <end position="176"/>
    </location>
</feature>
<dbReference type="InterPro" id="IPR022271">
    <property type="entry name" value="Lipocalin_ApoD"/>
</dbReference>
<feature type="lipid moiety-binding region" description="N-palmitoyl cysteine" evidence="3">
    <location>
        <position position="20"/>
    </location>
</feature>
<dbReference type="AlphaFoldDB" id="A0A927F748"/>
<dbReference type="RefSeq" id="WP_191616056.1">
    <property type="nucleotide sequence ID" value="NZ_JACYFG010000006.1"/>
</dbReference>
<comment type="caution">
    <text evidence="5">The sequence shown here is derived from an EMBL/GenBank/DDBJ whole genome shotgun (WGS) entry which is preliminary data.</text>
</comment>
<dbReference type="InterPro" id="IPR000566">
    <property type="entry name" value="Lipocln_cytosolic_FA-bd_dom"/>
</dbReference>
<evidence type="ECO:0000256" key="1">
    <source>
        <dbReference type="ARBA" id="ARBA00006889"/>
    </source>
</evidence>
<evidence type="ECO:0000313" key="6">
    <source>
        <dbReference type="Proteomes" id="UP000622317"/>
    </source>
</evidence>
<protein>
    <submittedName>
        <fullName evidence="5">Lipocalin family protein</fullName>
    </submittedName>
</protein>
<dbReference type="PIRSF" id="PIRSF036893">
    <property type="entry name" value="Lipocalin_ApoD"/>
    <property type="match status" value="1"/>
</dbReference>
<sequence>MKWILVIALVAFAGWLLVACSKDENASPNQTLAEYVDLDRFMGTWYVHGYTPTPLDKNAYNATETYELEEDGKIQTTYRFQKGGFDGKWKTMTPRGWVHDTQTNAEWRMRFFGLFTSPYYILYVSPDYKETVIGHPDKDLAWIMTRSANLGDRDYERLLLELAKRDYEMAKVVRVPHSAD</sequence>
<keyword evidence="3" id="KW-0449">Lipoprotein</keyword>
<proteinExistence type="inferred from homology"/>
<evidence type="ECO:0000256" key="2">
    <source>
        <dbReference type="PIRNR" id="PIRNR036893"/>
    </source>
</evidence>
<dbReference type="PANTHER" id="PTHR10612">
    <property type="entry name" value="APOLIPOPROTEIN D"/>
    <property type="match status" value="1"/>
</dbReference>
<dbReference type="Gene3D" id="2.40.128.20">
    <property type="match status" value="1"/>
</dbReference>
<dbReference type="InterPro" id="IPR047202">
    <property type="entry name" value="Lipocalin_Blc-like_dom"/>
</dbReference>
<dbReference type="EMBL" id="JACYFG010000006">
    <property type="protein sequence ID" value="MBD5778931.1"/>
    <property type="molecule type" value="Genomic_DNA"/>
</dbReference>
<evidence type="ECO:0000256" key="3">
    <source>
        <dbReference type="PIRSR" id="PIRSR036893-52"/>
    </source>
</evidence>
<dbReference type="PROSITE" id="PS51257">
    <property type="entry name" value="PROKAR_LIPOPROTEIN"/>
    <property type="match status" value="1"/>
</dbReference>
<organism evidence="5 6">
    <name type="scientific">Pelagicoccus enzymogenes</name>
    <dbReference type="NCBI Taxonomy" id="2773457"/>
    <lineage>
        <taxon>Bacteria</taxon>
        <taxon>Pseudomonadati</taxon>
        <taxon>Verrucomicrobiota</taxon>
        <taxon>Opitutia</taxon>
        <taxon>Puniceicoccales</taxon>
        <taxon>Pelagicoccaceae</taxon>
        <taxon>Pelagicoccus</taxon>
    </lineage>
</organism>
<dbReference type="SUPFAM" id="SSF50814">
    <property type="entry name" value="Lipocalins"/>
    <property type="match status" value="1"/>
</dbReference>
<keyword evidence="3" id="KW-0564">Palmitate</keyword>
<evidence type="ECO:0000259" key="4">
    <source>
        <dbReference type="Pfam" id="PF08212"/>
    </source>
</evidence>
<comment type="similarity">
    <text evidence="1 2">Belongs to the calycin superfamily. Lipocalin family.</text>
</comment>
<dbReference type="CDD" id="cd19438">
    <property type="entry name" value="lipocalin_Blc-like"/>
    <property type="match status" value="1"/>
</dbReference>